<dbReference type="EMBL" id="BAABAL010000012">
    <property type="protein sequence ID" value="GAA4010791.1"/>
    <property type="molecule type" value="Genomic_DNA"/>
</dbReference>
<gene>
    <name evidence="3" type="ORF">GCM10022247_36290</name>
</gene>
<dbReference type="InterPro" id="IPR016161">
    <property type="entry name" value="Ald_DH/histidinol_DH"/>
</dbReference>
<keyword evidence="4" id="KW-1185">Reference proteome</keyword>
<evidence type="ECO:0000259" key="2">
    <source>
        <dbReference type="Pfam" id="PF00171"/>
    </source>
</evidence>
<dbReference type="Pfam" id="PF00171">
    <property type="entry name" value="Aldedh"/>
    <property type="match status" value="1"/>
</dbReference>
<reference evidence="4" key="1">
    <citation type="journal article" date="2019" name="Int. J. Syst. Evol. Microbiol.">
        <title>The Global Catalogue of Microorganisms (GCM) 10K type strain sequencing project: providing services to taxonomists for standard genome sequencing and annotation.</title>
        <authorList>
            <consortium name="The Broad Institute Genomics Platform"/>
            <consortium name="The Broad Institute Genome Sequencing Center for Infectious Disease"/>
            <person name="Wu L."/>
            <person name="Ma J."/>
        </authorList>
    </citation>
    <scope>NUCLEOTIDE SEQUENCE [LARGE SCALE GENOMIC DNA]</scope>
    <source>
        <strain evidence="4">JCM 17342</strain>
    </source>
</reference>
<dbReference type="InterPro" id="IPR016163">
    <property type="entry name" value="Ald_DH_C"/>
</dbReference>
<organism evidence="3 4">
    <name type="scientific">Allokutzneria multivorans</name>
    <dbReference type="NCBI Taxonomy" id="1142134"/>
    <lineage>
        <taxon>Bacteria</taxon>
        <taxon>Bacillati</taxon>
        <taxon>Actinomycetota</taxon>
        <taxon>Actinomycetes</taxon>
        <taxon>Pseudonocardiales</taxon>
        <taxon>Pseudonocardiaceae</taxon>
        <taxon>Allokutzneria</taxon>
    </lineage>
</organism>
<evidence type="ECO:0000313" key="3">
    <source>
        <dbReference type="EMBL" id="GAA4010791.1"/>
    </source>
</evidence>
<keyword evidence="1" id="KW-0560">Oxidoreductase</keyword>
<evidence type="ECO:0000256" key="1">
    <source>
        <dbReference type="ARBA" id="ARBA00023002"/>
    </source>
</evidence>
<dbReference type="Gene3D" id="3.40.605.10">
    <property type="entry name" value="Aldehyde Dehydrogenase, Chain A, domain 1"/>
    <property type="match status" value="1"/>
</dbReference>
<dbReference type="InterPro" id="IPR016162">
    <property type="entry name" value="Ald_DH_N"/>
</dbReference>
<dbReference type="SUPFAM" id="SSF53720">
    <property type="entry name" value="ALDH-like"/>
    <property type="match status" value="1"/>
</dbReference>
<dbReference type="Gene3D" id="3.40.309.10">
    <property type="entry name" value="Aldehyde Dehydrogenase, Chain A, domain 2"/>
    <property type="match status" value="1"/>
</dbReference>
<name>A0ABP7SEQ3_9PSEU</name>
<sequence>MLTKTALNWIDGQWVDTSDHRDSTDPATGEKIGTWACADAATTATAVDAAVRAFADTPWKDDRRLRSRVLNALADNVERHRDELVEALMRENGKVRAEAAFEVGMVPPKLRFWAAAIHTEYGRAAEVRPGQLSLVLREPIGVVGVITPFNSPVILAVRSLAPALAAGNTVVIKFPEQTALLNAVFMRVLADIAELPAGVVNAVTTDREGGNVLVESPDVPVLSFTGSTATGRAIAATAAKHLKRVGLELGGKTPMIVFDGADLEAAAPVLEKAITTFAGQFCMAGSRLLVQRGAAQELRELLADRLAAVTVGPAADPASDMGPLIDKADVERVDRMVRDAIAEGAVPVVRGGPVTEGPLSAGAFYRPTLLEISSPSAEIVRREVFGPVLTLQVFDTEAEAVALANDSDYGLAASVWSRDAHQPLRVARELKAGTVWINNWAVVLDEFEEGGYKQSGQGRLNGLAALDDFTEYKHISFVTGVIDR</sequence>
<evidence type="ECO:0000313" key="4">
    <source>
        <dbReference type="Proteomes" id="UP001501747"/>
    </source>
</evidence>
<comment type="caution">
    <text evidence="3">The sequence shown here is derived from an EMBL/GenBank/DDBJ whole genome shotgun (WGS) entry which is preliminary data.</text>
</comment>
<dbReference type="InterPro" id="IPR015590">
    <property type="entry name" value="Aldehyde_DH_dom"/>
</dbReference>
<dbReference type="PANTHER" id="PTHR11699">
    <property type="entry name" value="ALDEHYDE DEHYDROGENASE-RELATED"/>
    <property type="match status" value="1"/>
</dbReference>
<proteinExistence type="predicted"/>
<accession>A0ABP7SEQ3</accession>
<dbReference type="RefSeq" id="WP_344876225.1">
    <property type="nucleotide sequence ID" value="NZ_BAABAL010000012.1"/>
</dbReference>
<protein>
    <submittedName>
        <fullName evidence="3">Aldehyde dehydrogenase family protein</fullName>
    </submittedName>
</protein>
<feature type="domain" description="Aldehyde dehydrogenase" evidence="2">
    <location>
        <begin position="14"/>
        <end position="475"/>
    </location>
</feature>
<dbReference type="Proteomes" id="UP001501747">
    <property type="component" value="Unassembled WGS sequence"/>
</dbReference>